<accession>A0A2N8KXF1</accession>
<feature type="signal peptide" evidence="1">
    <location>
        <begin position="1"/>
        <end position="33"/>
    </location>
</feature>
<dbReference type="PROSITE" id="PS51257">
    <property type="entry name" value="PROKAR_LIPOPROTEIN"/>
    <property type="match status" value="1"/>
</dbReference>
<gene>
    <name evidence="2" type="ORF">C1O66_11875</name>
</gene>
<keyword evidence="1" id="KW-0732">Signal</keyword>
<name>A0A2N8KXF1_9BURK</name>
<evidence type="ECO:0000256" key="1">
    <source>
        <dbReference type="SAM" id="SignalP"/>
    </source>
</evidence>
<proteinExistence type="predicted"/>
<comment type="caution">
    <text evidence="2">The sequence shown here is derived from an EMBL/GenBank/DDBJ whole genome shotgun (WGS) entry which is preliminary data.</text>
</comment>
<dbReference type="Proteomes" id="UP000235916">
    <property type="component" value="Unassembled WGS sequence"/>
</dbReference>
<reference evidence="2 3" key="1">
    <citation type="submission" date="2018-01" db="EMBL/GenBank/DDBJ databases">
        <title>Draft genome sequence of Paucibacter aquatile CR182 isolated from freshwater of the Nakdong River.</title>
        <authorList>
            <person name="Choi A."/>
            <person name="Chung E.J."/>
        </authorList>
    </citation>
    <scope>NUCLEOTIDE SEQUENCE [LARGE SCALE GENOMIC DNA]</scope>
    <source>
        <strain evidence="2 3">CR182</strain>
    </source>
</reference>
<feature type="chain" id="PRO_5014666822" description="Carboxypeptidase regulatory-like domain-containing protein" evidence="1">
    <location>
        <begin position="34"/>
        <end position="748"/>
    </location>
</feature>
<evidence type="ECO:0000313" key="3">
    <source>
        <dbReference type="Proteomes" id="UP000235916"/>
    </source>
</evidence>
<evidence type="ECO:0000313" key="2">
    <source>
        <dbReference type="EMBL" id="PND38147.1"/>
    </source>
</evidence>
<sequence>MPTQKHRSSPRWRLRPQLRLSVLAAALSLGACGGGNTVDEPASFKLLPDDLVGAPCSACREGHLVGQAHDGVALADAEVLLIDAKGQIARGRTDAQGRYAIATTGLSGALLVQVNGLSSGEPVQLHSLAVAVDVGNRSVQVSPLTELMAAFVLGGAPLDLLKQGRLDFMRVNATSLRSSQDRVCHLVQSSWAAIVGASNAGASSAAADLRNGEPGSAHQGLGALASSIELQRVAGAYRLSGVGSDAAAQAGVQVDPVASSVDAVLPAPSAEQAAALRAGLAALPGLEQSLAQFSQLFQGSQAPEARELHRWLAPQFRHTGLDAAAFVEQVLLQAEAGDAPGSSLRGVRFERPRLLEVDSADRLRVRVQLSLPAPALPRSETLWMRKQGDRWLWEGDGQTGLVRLRHLSILGPKAREASELLALPGMRCAATEAADTRCAVEGGQGDAPSGGQLDYGSPQNEQFGLLAHYRSEAGSWQERLQMARQRTRLLAMPSAQVSQHLSFEVDARRIDPRVSQVRVQGTGLPEQGLSLVRASTGQSFEHLSLADSPEQDWHALRTDRCPGGASSAAEHALCQANWAKAQLGEVYRFSFFDAQGRLLHTQTARLPAPPAPPAQLLAEASQWFAHFDLQAEPAQQPLYARVLDPERQPQALDYRWAWQAPKSASQQLVGAQLELHWGQPDTGAQGQLRLPLSARQLQATGGSLRPAELVPQASLPSGALPVWLSARLSSRDAQGNLYMHYIAPNNPF</sequence>
<dbReference type="OrthoDB" id="9774591at2"/>
<dbReference type="EMBL" id="POSP01000003">
    <property type="protein sequence ID" value="PND38147.1"/>
    <property type="molecule type" value="Genomic_DNA"/>
</dbReference>
<dbReference type="AlphaFoldDB" id="A0A2N8KXF1"/>
<evidence type="ECO:0008006" key="4">
    <source>
        <dbReference type="Google" id="ProtNLM"/>
    </source>
</evidence>
<organism evidence="2 3">
    <name type="scientific">Kinneretia aquatilis</name>
    <dbReference type="NCBI Taxonomy" id="2070761"/>
    <lineage>
        <taxon>Bacteria</taxon>
        <taxon>Pseudomonadati</taxon>
        <taxon>Pseudomonadota</taxon>
        <taxon>Betaproteobacteria</taxon>
        <taxon>Burkholderiales</taxon>
        <taxon>Sphaerotilaceae</taxon>
        <taxon>Roseateles</taxon>
    </lineage>
</organism>
<keyword evidence="3" id="KW-1185">Reference proteome</keyword>
<protein>
    <recommendedName>
        <fullName evidence="4">Carboxypeptidase regulatory-like domain-containing protein</fullName>
    </recommendedName>
</protein>
<dbReference type="RefSeq" id="WP_102768067.1">
    <property type="nucleotide sequence ID" value="NZ_POSP01000003.1"/>
</dbReference>